<dbReference type="PANTHER" id="PTHR36113">
    <property type="entry name" value="LYASE, PUTATIVE-RELATED-RELATED"/>
    <property type="match status" value="1"/>
</dbReference>
<accession>A0A286BZ80</accession>
<dbReference type="RefSeq" id="WP_097097260.1">
    <property type="nucleotide sequence ID" value="NZ_OCMY01000001.1"/>
</dbReference>
<dbReference type="InterPro" id="IPR051332">
    <property type="entry name" value="Fosfomycin_Res_Enzymes"/>
</dbReference>
<dbReference type="AlphaFoldDB" id="A0A286BZ80"/>
<dbReference type="Gene3D" id="3.10.180.10">
    <property type="entry name" value="2,3-Dihydroxybiphenyl 1,2-Dioxygenase, domain 1"/>
    <property type="match status" value="1"/>
</dbReference>
<dbReference type="GO" id="GO:0046872">
    <property type="term" value="F:metal ion binding"/>
    <property type="evidence" value="ECO:0007669"/>
    <property type="project" value="UniProtKB-KW"/>
</dbReference>
<evidence type="ECO:0000313" key="4">
    <source>
        <dbReference type="Proteomes" id="UP000219271"/>
    </source>
</evidence>
<dbReference type="OrthoDB" id="9800438at2"/>
<gene>
    <name evidence="3" type="ORF">SAMN06273570_3908</name>
</gene>
<reference evidence="4" key="1">
    <citation type="submission" date="2017-09" db="EMBL/GenBank/DDBJ databases">
        <authorList>
            <person name="Varghese N."/>
            <person name="Submissions S."/>
        </authorList>
    </citation>
    <scope>NUCLEOTIDE SEQUENCE [LARGE SCALE GENOMIC DNA]</scope>
    <source>
        <strain evidence="4">JKS000234</strain>
    </source>
</reference>
<organism evidence="3 4">
    <name type="scientific">Candidatus Pantoea floridensis</name>
    <dbReference type="NCBI Taxonomy" id="1938870"/>
    <lineage>
        <taxon>Bacteria</taxon>
        <taxon>Pseudomonadati</taxon>
        <taxon>Pseudomonadota</taxon>
        <taxon>Gammaproteobacteria</taxon>
        <taxon>Enterobacterales</taxon>
        <taxon>Erwiniaceae</taxon>
        <taxon>Pantoea</taxon>
    </lineage>
</organism>
<dbReference type="InterPro" id="IPR029068">
    <property type="entry name" value="Glyas_Bleomycin-R_OHBP_Dase"/>
</dbReference>
<dbReference type="Pfam" id="PF00903">
    <property type="entry name" value="Glyoxalase"/>
    <property type="match status" value="1"/>
</dbReference>
<keyword evidence="4" id="KW-1185">Reference proteome</keyword>
<dbReference type="InterPro" id="IPR004360">
    <property type="entry name" value="Glyas_Fos-R_dOase_dom"/>
</dbReference>
<dbReference type="GO" id="GO:0016829">
    <property type="term" value="F:lyase activity"/>
    <property type="evidence" value="ECO:0007669"/>
    <property type="project" value="UniProtKB-KW"/>
</dbReference>
<dbReference type="SUPFAM" id="SSF54593">
    <property type="entry name" value="Glyoxalase/Bleomycin resistance protein/Dihydroxybiphenyl dioxygenase"/>
    <property type="match status" value="1"/>
</dbReference>
<dbReference type="EMBL" id="OCMY01000001">
    <property type="protein sequence ID" value="SOD39460.1"/>
    <property type="molecule type" value="Genomic_DNA"/>
</dbReference>
<dbReference type="PROSITE" id="PS51819">
    <property type="entry name" value="VOC"/>
    <property type="match status" value="1"/>
</dbReference>
<evidence type="ECO:0000313" key="3">
    <source>
        <dbReference type="EMBL" id="SOD39460.1"/>
    </source>
</evidence>
<evidence type="ECO:0000256" key="1">
    <source>
        <dbReference type="ARBA" id="ARBA00022723"/>
    </source>
</evidence>
<dbReference type="PANTHER" id="PTHR36113:SF6">
    <property type="entry name" value="FOSFOMYCIN RESISTANCE PROTEIN FOSX"/>
    <property type="match status" value="1"/>
</dbReference>
<evidence type="ECO:0000259" key="2">
    <source>
        <dbReference type="PROSITE" id="PS51819"/>
    </source>
</evidence>
<name>A0A286BZ80_9GAMM</name>
<keyword evidence="3" id="KW-0456">Lyase</keyword>
<feature type="domain" description="VOC" evidence="2">
    <location>
        <begin position="2"/>
        <end position="128"/>
    </location>
</feature>
<protein>
    <submittedName>
        <fullName evidence="3">Lactoylglutathione lyase</fullName>
    </submittedName>
</protein>
<keyword evidence="1" id="KW-0479">Metal-binding</keyword>
<dbReference type="Proteomes" id="UP000219271">
    <property type="component" value="Unassembled WGS sequence"/>
</dbReference>
<sequence length="130" mass="14481">MKIAHVALWTNNLTAQQHFWQDFFGGTSNELYISKNRPGFRSHFIRLHEGATIELMALEALAQGANGTELTGWAHIAINVGTRQDVDTMVKRASEQKILVSPARITGDGFYEALIRDPDGNLIEIVSDDE</sequence>
<proteinExistence type="predicted"/>
<dbReference type="InterPro" id="IPR037523">
    <property type="entry name" value="VOC_core"/>
</dbReference>